<feature type="transmembrane region" description="Helical" evidence="1">
    <location>
        <begin position="318"/>
        <end position="343"/>
    </location>
</feature>
<keyword evidence="1" id="KW-0472">Membrane</keyword>
<dbReference type="InterPro" id="IPR018488">
    <property type="entry name" value="cNMP-bd_CS"/>
</dbReference>
<dbReference type="InterPro" id="IPR000595">
    <property type="entry name" value="cNMP-bd_dom"/>
</dbReference>
<dbReference type="SUPFAM" id="SSF51206">
    <property type="entry name" value="cAMP-binding domain-like"/>
    <property type="match status" value="1"/>
</dbReference>
<reference evidence="3" key="1">
    <citation type="submission" date="2022-05" db="EMBL/GenBank/DDBJ databases">
        <authorList>
            <person name="Pankratov T."/>
        </authorList>
    </citation>
    <scope>NUCLEOTIDE SEQUENCE</scope>
    <source>
        <strain evidence="3">BP6-180914</strain>
    </source>
</reference>
<sequence>MTGIGEMLAVALVGLGTTSSSMAGAAIGLYLPISKRLLACILAFAAGALISALAIDLGYGGAVELRHANFSSRSAWGFVGGGFAIGAIVYYLASLYLEKRGAAVRFPTRFEEYALGQKRKNSRALIKLLSTCDLLRHLPAEGIEGILRTVKTVRLPAGEELFHVGDPGDALFIVADGSVEITSETGSPLASLGAGQAFGEMALLSGGLRTATVRAKGATDLLRIDRDDFEDMIEADHQLASAAQRLSHERAIKNLATGGPNPGRWARVARSNLHNLSRGEVAKLLTKTGDGAGMAIIFGNILDTIPGCLVIGAKFHGFASLSLTLMLGMFFGGIPEAAASAAILARAGYKPRKIFGLWSTVLVAGLLAAVAGKLFIGNPHSLAAVFCQAIAGGAVLALVAHAMIPEAIHEGGSLVVLPTVAGFLFALYLSLAETVT</sequence>
<dbReference type="Proteomes" id="UP001165667">
    <property type="component" value="Unassembled WGS sequence"/>
</dbReference>
<feature type="transmembrane region" description="Helical" evidence="1">
    <location>
        <begin position="292"/>
        <end position="312"/>
    </location>
</feature>
<protein>
    <submittedName>
        <fullName evidence="3">Cyclic nucleotide-binding domain-containing protein</fullName>
    </submittedName>
</protein>
<dbReference type="InterPro" id="IPR014710">
    <property type="entry name" value="RmlC-like_jellyroll"/>
</dbReference>
<dbReference type="InterPro" id="IPR018490">
    <property type="entry name" value="cNMP-bd_dom_sf"/>
</dbReference>
<dbReference type="Pfam" id="PF00027">
    <property type="entry name" value="cNMP_binding"/>
    <property type="match status" value="1"/>
</dbReference>
<proteinExistence type="predicted"/>
<dbReference type="PROSITE" id="PS50042">
    <property type="entry name" value="CNMP_BINDING_3"/>
    <property type="match status" value="1"/>
</dbReference>
<dbReference type="SMART" id="SM00100">
    <property type="entry name" value="cNMP"/>
    <property type="match status" value="1"/>
</dbReference>
<feature type="transmembrane region" description="Helical" evidence="1">
    <location>
        <begin position="382"/>
        <end position="404"/>
    </location>
</feature>
<dbReference type="RefSeq" id="WP_282588581.1">
    <property type="nucleotide sequence ID" value="NZ_JAMOIM010000043.1"/>
</dbReference>
<feature type="transmembrane region" description="Helical" evidence="1">
    <location>
        <begin position="75"/>
        <end position="97"/>
    </location>
</feature>
<dbReference type="PANTHER" id="PTHR23011">
    <property type="entry name" value="CYCLIC NUCLEOTIDE-BINDING DOMAIN CONTAINING PROTEIN"/>
    <property type="match status" value="1"/>
</dbReference>
<dbReference type="CDD" id="cd00038">
    <property type="entry name" value="CAP_ED"/>
    <property type="match status" value="1"/>
</dbReference>
<comment type="caution">
    <text evidence="3">The sequence shown here is derived from an EMBL/GenBank/DDBJ whole genome shotgun (WGS) entry which is preliminary data.</text>
</comment>
<evidence type="ECO:0000259" key="2">
    <source>
        <dbReference type="PROSITE" id="PS50042"/>
    </source>
</evidence>
<dbReference type="EMBL" id="JAMOIM010000043">
    <property type="protein sequence ID" value="MCW6512205.1"/>
    <property type="molecule type" value="Genomic_DNA"/>
</dbReference>
<feature type="transmembrane region" description="Helical" evidence="1">
    <location>
        <begin position="6"/>
        <end position="30"/>
    </location>
</feature>
<evidence type="ECO:0000313" key="4">
    <source>
        <dbReference type="Proteomes" id="UP001165667"/>
    </source>
</evidence>
<dbReference type="AlphaFoldDB" id="A0AA41Z8C0"/>
<feature type="transmembrane region" description="Helical" evidence="1">
    <location>
        <begin position="355"/>
        <end position="376"/>
    </location>
</feature>
<dbReference type="PROSITE" id="PS00889">
    <property type="entry name" value="CNMP_BINDING_2"/>
    <property type="match status" value="1"/>
</dbReference>
<dbReference type="Gene3D" id="2.60.120.10">
    <property type="entry name" value="Jelly Rolls"/>
    <property type="match status" value="1"/>
</dbReference>
<evidence type="ECO:0000256" key="1">
    <source>
        <dbReference type="SAM" id="Phobius"/>
    </source>
</evidence>
<organism evidence="3 4">
    <name type="scientific">Lichenifustis flavocetrariae</name>
    <dbReference type="NCBI Taxonomy" id="2949735"/>
    <lineage>
        <taxon>Bacteria</taxon>
        <taxon>Pseudomonadati</taxon>
        <taxon>Pseudomonadota</taxon>
        <taxon>Alphaproteobacteria</taxon>
        <taxon>Hyphomicrobiales</taxon>
        <taxon>Lichenihabitantaceae</taxon>
        <taxon>Lichenifustis</taxon>
    </lineage>
</organism>
<keyword evidence="1" id="KW-0812">Transmembrane</keyword>
<keyword evidence="4" id="KW-1185">Reference proteome</keyword>
<keyword evidence="1" id="KW-1133">Transmembrane helix</keyword>
<accession>A0AA41Z8C0</accession>
<feature type="domain" description="Cyclic nucleotide-binding" evidence="2">
    <location>
        <begin position="134"/>
        <end position="233"/>
    </location>
</feature>
<dbReference type="PANTHER" id="PTHR23011:SF28">
    <property type="entry name" value="CYCLIC NUCLEOTIDE-BINDING DOMAIN CONTAINING PROTEIN"/>
    <property type="match status" value="1"/>
</dbReference>
<feature type="transmembrane region" description="Helical" evidence="1">
    <location>
        <begin position="37"/>
        <end position="55"/>
    </location>
</feature>
<feature type="transmembrane region" description="Helical" evidence="1">
    <location>
        <begin position="411"/>
        <end position="431"/>
    </location>
</feature>
<gene>
    <name evidence="3" type="ORF">M8523_30225</name>
</gene>
<evidence type="ECO:0000313" key="3">
    <source>
        <dbReference type="EMBL" id="MCW6512205.1"/>
    </source>
</evidence>
<name>A0AA41Z8C0_9HYPH</name>